<name>A0A0F9LSE6_9ZZZZ</name>
<accession>A0A0F9LSE6</accession>
<protein>
    <recommendedName>
        <fullName evidence="3">Holin</fullName>
    </recommendedName>
</protein>
<proteinExistence type="predicted"/>
<organism evidence="2">
    <name type="scientific">marine sediment metagenome</name>
    <dbReference type="NCBI Taxonomy" id="412755"/>
    <lineage>
        <taxon>unclassified sequences</taxon>
        <taxon>metagenomes</taxon>
        <taxon>ecological metagenomes</taxon>
    </lineage>
</organism>
<reference evidence="2" key="1">
    <citation type="journal article" date="2015" name="Nature">
        <title>Complex archaea that bridge the gap between prokaryotes and eukaryotes.</title>
        <authorList>
            <person name="Spang A."/>
            <person name="Saw J.H."/>
            <person name="Jorgensen S.L."/>
            <person name="Zaremba-Niedzwiedzka K."/>
            <person name="Martijn J."/>
            <person name="Lind A.E."/>
            <person name="van Eijk R."/>
            <person name="Schleper C."/>
            <person name="Guy L."/>
            <person name="Ettema T.J."/>
        </authorList>
    </citation>
    <scope>NUCLEOTIDE SEQUENCE</scope>
</reference>
<dbReference type="AlphaFoldDB" id="A0A0F9LSE6"/>
<keyword evidence="1" id="KW-1133">Transmembrane helix</keyword>
<evidence type="ECO:0008006" key="3">
    <source>
        <dbReference type="Google" id="ProtNLM"/>
    </source>
</evidence>
<feature type="transmembrane region" description="Helical" evidence="1">
    <location>
        <begin position="6"/>
        <end position="26"/>
    </location>
</feature>
<evidence type="ECO:0000313" key="2">
    <source>
        <dbReference type="EMBL" id="KKM96293.1"/>
    </source>
</evidence>
<evidence type="ECO:0000256" key="1">
    <source>
        <dbReference type="SAM" id="Phobius"/>
    </source>
</evidence>
<sequence length="110" mass="11326">MDIDLLTIVGTLIVAVGIPLLVQILKTVWGGVPGWVKTIAPIVVVPLLGAAGVWLSTWLGIPVDFGPVIEIITGGVALGAASTMAFRMGRTNPSGIKAVVKAAVTKVERT</sequence>
<keyword evidence="1" id="KW-0812">Transmembrane</keyword>
<feature type="transmembrane region" description="Helical" evidence="1">
    <location>
        <begin position="38"/>
        <end position="59"/>
    </location>
</feature>
<gene>
    <name evidence="2" type="ORF">LCGC14_1179570</name>
</gene>
<comment type="caution">
    <text evidence="2">The sequence shown here is derived from an EMBL/GenBank/DDBJ whole genome shotgun (WGS) entry which is preliminary data.</text>
</comment>
<feature type="transmembrane region" description="Helical" evidence="1">
    <location>
        <begin position="65"/>
        <end position="86"/>
    </location>
</feature>
<keyword evidence="1" id="KW-0472">Membrane</keyword>
<dbReference type="EMBL" id="LAZR01005900">
    <property type="protein sequence ID" value="KKM96293.1"/>
    <property type="molecule type" value="Genomic_DNA"/>
</dbReference>